<dbReference type="EMBL" id="JAWJAV010000002">
    <property type="protein sequence ID" value="MDV2620939.1"/>
    <property type="molecule type" value="Genomic_DNA"/>
</dbReference>
<evidence type="ECO:0000313" key="3">
    <source>
        <dbReference type="Proteomes" id="UP001280897"/>
    </source>
</evidence>
<evidence type="ECO:0000259" key="1">
    <source>
        <dbReference type="PROSITE" id="PS51186"/>
    </source>
</evidence>
<evidence type="ECO:0000313" key="2">
    <source>
        <dbReference type="EMBL" id="MDV2620939.1"/>
    </source>
</evidence>
<feature type="domain" description="N-acetyltransferase" evidence="1">
    <location>
        <begin position="5"/>
        <end position="157"/>
    </location>
</feature>
<dbReference type="GeneID" id="57366823"/>
<name>A0AAW8YHC0_PEDAC</name>
<sequence length="162" mass="18861">MQNLATLRPAYIKDLPILVSLLQDAKEQMRSENVTQWDDHYPNIAILNKDIENHSLYLLGPDNIAAISITQKGKDWHLHRLMVHSSVKGQGIAKRILLNIIQNGYHNSVDNIWISTNHSNLPMIHILNSLGFCFSHKTKLFGREKYGYFFIYTYNLKRKMLR</sequence>
<reference evidence="2" key="1">
    <citation type="journal article" date="2023" name="PeerJ">
        <title>Selection and evaluation of lactic acid bacteria from chicken feces in Thailand as potential probiotics.</title>
        <authorList>
            <person name="Khurajog B."/>
            <person name="Disastra Y."/>
            <person name="Lawwyne L.D."/>
            <person name="Sirichokchatchawan W."/>
            <person name="Niyomtham W."/>
            <person name="Yindee J."/>
            <person name="Hampson D.J."/>
            <person name="Prapasarakul N."/>
        </authorList>
    </citation>
    <scope>NUCLEOTIDE SEQUENCE</scope>
    <source>
        <strain evidence="2">BF9</strain>
    </source>
</reference>
<protein>
    <submittedName>
        <fullName evidence="2">GNAT family N-acetyltransferase</fullName>
    </submittedName>
</protein>
<dbReference type="Pfam" id="PF00583">
    <property type="entry name" value="Acetyltransf_1"/>
    <property type="match status" value="1"/>
</dbReference>
<gene>
    <name evidence="2" type="ORF">R0G89_04235</name>
</gene>
<accession>A0AAW8YHC0</accession>
<dbReference type="InterPro" id="IPR016181">
    <property type="entry name" value="Acyl_CoA_acyltransferase"/>
</dbReference>
<dbReference type="PROSITE" id="PS51186">
    <property type="entry name" value="GNAT"/>
    <property type="match status" value="1"/>
</dbReference>
<dbReference type="GO" id="GO:0016747">
    <property type="term" value="F:acyltransferase activity, transferring groups other than amino-acyl groups"/>
    <property type="evidence" value="ECO:0007669"/>
    <property type="project" value="InterPro"/>
</dbReference>
<organism evidence="2 3">
    <name type="scientific">Pediococcus acidilactici</name>
    <dbReference type="NCBI Taxonomy" id="1254"/>
    <lineage>
        <taxon>Bacteria</taxon>
        <taxon>Bacillati</taxon>
        <taxon>Bacillota</taxon>
        <taxon>Bacilli</taxon>
        <taxon>Lactobacillales</taxon>
        <taxon>Lactobacillaceae</taxon>
        <taxon>Pediococcus</taxon>
        <taxon>Pediococcus acidilactici group</taxon>
    </lineage>
</organism>
<comment type="caution">
    <text evidence="2">The sequence shown here is derived from an EMBL/GenBank/DDBJ whole genome shotgun (WGS) entry which is preliminary data.</text>
</comment>
<dbReference type="SUPFAM" id="SSF55729">
    <property type="entry name" value="Acyl-CoA N-acyltransferases (Nat)"/>
    <property type="match status" value="1"/>
</dbReference>
<dbReference type="Proteomes" id="UP001280897">
    <property type="component" value="Unassembled WGS sequence"/>
</dbReference>
<dbReference type="AlphaFoldDB" id="A0AAW8YHC0"/>
<dbReference type="InterPro" id="IPR000182">
    <property type="entry name" value="GNAT_dom"/>
</dbReference>
<proteinExistence type="predicted"/>
<dbReference type="RefSeq" id="WP_052017560.1">
    <property type="nucleotide sequence ID" value="NZ_CP050079.1"/>
</dbReference>
<dbReference type="Gene3D" id="3.40.630.30">
    <property type="match status" value="1"/>
</dbReference>
<reference evidence="2" key="2">
    <citation type="submission" date="2023-10" db="EMBL/GenBank/DDBJ databases">
        <authorList>
            <person name="Khurajog B."/>
        </authorList>
    </citation>
    <scope>NUCLEOTIDE SEQUENCE</scope>
    <source>
        <strain evidence="2">BF9</strain>
    </source>
</reference>